<feature type="transmembrane region" description="Helical" evidence="1">
    <location>
        <begin position="159"/>
        <end position="177"/>
    </location>
</feature>
<organism evidence="2 3">
    <name type="scientific">Quisquiliibacterium transsilvanicum</name>
    <dbReference type="NCBI Taxonomy" id="1549638"/>
    <lineage>
        <taxon>Bacteria</taxon>
        <taxon>Pseudomonadati</taxon>
        <taxon>Pseudomonadota</taxon>
        <taxon>Betaproteobacteria</taxon>
        <taxon>Burkholderiales</taxon>
        <taxon>Burkholderiaceae</taxon>
        <taxon>Quisquiliibacterium</taxon>
    </lineage>
</organism>
<name>A0A7W8HK56_9BURK</name>
<evidence type="ECO:0000313" key="2">
    <source>
        <dbReference type="EMBL" id="MBB5272693.1"/>
    </source>
</evidence>
<feature type="transmembrane region" description="Helical" evidence="1">
    <location>
        <begin position="129"/>
        <end position="147"/>
    </location>
</feature>
<reference evidence="2 3" key="1">
    <citation type="submission" date="2020-08" db="EMBL/GenBank/DDBJ databases">
        <title>Genomic Encyclopedia of Type Strains, Phase IV (KMG-IV): sequencing the most valuable type-strain genomes for metagenomic binning, comparative biology and taxonomic classification.</title>
        <authorList>
            <person name="Goeker M."/>
        </authorList>
    </citation>
    <scope>NUCLEOTIDE SEQUENCE [LARGE SCALE GENOMIC DNA]</scope>
    <source>
        <strain evidence="2 3">DSM 29781</strain>
    </source>
</reference>
<feature type="transmembrane region" description="Helical" evidence="1">
    <location>
        <begin position="91"/>
        <end position="109"/>
    </location>
</feature>
<comment type="caution">
    <text evidence="2">The sequence shown here is derived from an EMBL/GenBank/DDBJ whole genome shotgun (WGS) entry which is preliminary data.</text>
</comment>
<gene>
    <name evidence="2" type="ORF">HNQ70_002716</name>
</gene>
<dbReference type="InterPro" id="IPR009495">
    <property type="entry name" value="NrsF"/>
</dbReference>
<keyword evidence="1" id="KW-0812">Transmembrane</keyword>
<keyword evidence="3" id="KW-1185">Reference proteome</keyword>
<dbReference type="RefSeq" id="WP_183968467.1">
    <property type="nucleotide sequence ID" value="NZ_BAABEW010000012.1"/>
</dbReference>
<evidence type="ECO:0008006" key="4">
    <source>
        <dbReference type="Google" id="ProtNLM"/>
    </source>
</evidence>
<accession>A0A7W8HK56</accession>
<feature type="transmembrane region" description="Helical" evidence="1">
    <location>
        <begin position="59"/>
        <end position="79"/>
    </location>
</feature>
<feature type="transmembrane region" description="Helical" evidence="1">
    <location>
        <begin position="183"/>
        <end position="205"/>
    </location>
</feature>
<proteinExistence type="predicted"/>
<evidence type="ECO:0000313" key="3">
    <source>
        <dbReference type="Proteomes" id="UP000532440"/>
    </source>
</evidence>
<dbReference type="AlphaFoldDB" id="A0A7W8HK56"/>
<keyword evidence="1" id="KW-1133">Transmembrane helix</keyword>
<dbReference type="Proteomes" id="UP000532440">
    <property type="component" value="Unassembled WGS sequence"/>
</dbReference>
<dbReference type="EMBL" id="JACHGB010000005">
    <property type="protein sequence ID" value="MBB5272693.1"/>
    <property type="molecule type" value="Genomic_DNA"/>
</dbReference>
<evidence type="ECO:0000256" key="1">
    <source>
        <dbReference type="SAM" id="Phobius"/>
    </source>
</evidence>
<protein>
    <recommendedName>
        <fullName evidence="4">DUF1109 domain-containing protein</fullName>
    </recommendedName>
</protein>
<keyword evidence="1" id="KW-0472">Membrane</keyword>
<feature type="transmembrane region" description="Helical" evidence="1">
    <location>
        <begin position="26"/>
        <end position="47"/>
    </location>
</feature>
<sequence length="211" mass="21440">MKTEALIDLLANGAGPAPRAVAARRLLPAALLGVLLSVVLALALLGPVPASMYATPAPWIKFGYALALAAAGGWLAARLSRPVARLGTPRAVLSAVLTAMALLAAYALLTRPAGERLAAVLGHSWLACPWNVLAFSLPALAAVLWAVRGLAPTRPRAAGCAAGLFAGALGAFGYALACTEDSTAFVAIWYSVGIGLTALLGALAGPRVLRW</sequence>
<dbReference type="Pfam" id="PF06532">
    <property type="entry name" value="NrsF"/>
    <property type="match status" value="1"/>
</dbReference>